<evidence type="ECO:0000313" key="1">
    <source>
        <dbReference type="EMBL" id="KAF2029214.1"/>
    </source>
</evidence>
<dbReference type="SUPFAM" id="SSF48264">
    <property type="entry name" value="Cytochrome P450"/>
    <property type="match status" value="1"/>
</dbReference>
<protein>
    <recommendedName>
        <fullName evidence="3">Cytochrome P450</fullName>
    </recommendedName>
</protein>
<dbReference type="InterPro" id="IPR036396">
    <property type="entry name" value="Cyt_P450_sf"/>
</dbReference>
<proteinExistence type="predicted"/>
<dbReference type="EMBL" id="ML978203">
    <property type="protein sequence ID" value="KAF2029214.1"/>
    <property type="molecule type" value="Genomic_DNA"/>
</dbReference>
<dbReference type="OrthoDB" id="3945418at2759"/>
<keyword evidence="2" id="KW-1185">Reference proteome</keyword>
<evidence type="ECO:0000313" key="2">
    <source>
        <dbReference type="Proteomes" id="UP000799777"/>
    </source>
</evidence>
<reference evidence="1" key="1">
    <citation type="journal article" date="2020" name="Stud. Mycol.">
        <title>101 Dothideomycetes genomes: a test case for predicting lifestyles and emergence of pathogens.</title>
        <authorList>
            <person name="Haridas S."/>
            <person name="Albert R."/>
            <person name="Binder M."/>
            <person name="Bloem J."/>
            <person name="Labutti K."/>
            <person name="Salamov A."/>
            <person name="Andreopoulos B."/>
            <person name="Baker S."/>
            <person name="Barry K."/>
            <person name="Bills G."/>
            <person name="Bluhm B."/>
            <person name="Cannon C."/>
            <person name="Castanera R."/>
            <person name="Culley D."/>
            <person name="Daum C."/>
            <person name="Ezra D."/>
            <person name="Gonzalez J."/>
            <person name="Henrissat B."/>
            <person name="Kuo A."/>
            <person name="Liang C."/>
            <person name="Lipzen A."/>
            <person name="Lutzoni F."/>
            <person name="Magnuson J."/>
            <person name="Mondo S."/>
            <person name="Nolan M."/>
            <person name="Ohm R."/>
            <person name="Pangilinan J."/>
            <person name="Park H.-J."/>
            <person name="Ramirez L."/>
            <person name="Alfaro M."/>
            <person name="Sun H."/>
            <person name="Tritt A."/>
            <person name="Yoshinaga Y."/>
            <person name="Zwiers L.-H."/>
            <person name="Turgeon B."/>
            <person name="Goodwin S."/>
            <person name="Spatafora J."/>
            <person name="Crous P."/>
            <person name="Grigoriev I."/>
        </authorList>
    </citation>
    <scope>NUCLEOTIDE SEQUENCE</scope>
    <source>
        <strain evidence="1">CBS 110217</strain>
    </source>
</reference>
<dbReference type="GO" id="GO:0016705">
    <property type="term" value="F:oxidoreductase activity, acting on paired donors, with incorporation or reduction of molecular oxygen"/>
    <property type="evidence" value="ECO:0007669"/>
    <property type="project" value="InterPro"/>
</dbReference>
<dbReference type="Pfam" id="PF00067">
    <property type="entry name" value="p450"/>
    <property type="match status" value="1"/>
</dbReference>
<dbReference type="AlphaFoldDB" id="A0A9P4H8P9"/>
<dbReference type="GO" id="GO:0004497">
    <property type="term" value="F:monooxygenase activity"/>
    <property type="evidence" value="ECO:0007669"/>
    <property type="project" value="InterPro"/>
</dbReference>
<dbReference type="Gene3D" id="1.10.630.10">
    <property type="entry name" value="Cytochrome P450"/>
    <property type="match status" value="1"/>
</dbReference>
<organism evidence="1 2">
    <name type="scientific">Setomelanomma holmii</name>
    <dbReference type="NCBI Taxonomy" id="210430"/>
    <lineage>
        <taxon>Eukaryota</taxon>
        <taxon>Fungi</taxon>
        <taxon>Dikarya</taxon>
        <taxon>Ascomycota</taxon>
        <taxon>Pezizomycotina</taxon>
        <taxon>Dothideomycetes</taxon>
        <taxon>Pleosporomycetidae</taxon>
        <taxon>Pleosporales</taxon>
        <taxon>Pleosporineae</taxon>
        <taxon>Phaeosphaeriaceae</taxon>
        <taxon>Setomelanomma</taxon>
    </lineage>
</organism>
<dbReference type="GO" id="GO:0020037">
    <property type="term" value="F:heme binding"/>
    <property type="evidence" value="ECO:0007669"/>
    <property type="project" value="InterPro"/>
</dbReference>
<sequence length="63" mass="7324">MCLGINLAYAEMYLTIAAMVQNFDFELVDSSIENIFPYRDYALSYGKDHNYGVKFKMTKVLQE</sequence>
<dbReference type="InterPro" id="IPR001128">
    <property type="entry name" value="Cyt_P450"/>
</dbReference>
<name>A0A9P4H8P9_9PLEO</name>
<comment type="caution">
    <text evidence="1">The sequence shown here is derived from an EMBL/GenBank/DDBJ whole genome shotgun (WGS) entry which is preliminary data.</text>
</comment>
<evidence type="ECO:0008006" key="3">
    <source>
        <dbReference type="Google" id="ProtNLM"/>
    </source>
</evidence>
<dbReference type="GO" id="GO:0005506">
    <property type="term" value="F:iron ion binding"/>
    <property type="evidence" value="ECO:0007669"/>
    <property type="project" value="InterPro"/>
</dbReference>
<dbReference type="Proteomes" id="UP000799777">
    <property type="component" value="Unassembled WGS sequence"/>
</dbReference>
<gene>
    <name evidence="1" type="ORF">EK21DRAFT_113108</name>
</gene>
<accession>A0A9P4H8P9</accession>